<name>A0A2V0NWB8_9CHLO</name>
<comment type="caution">
    <text evidence="2">The sequence shown here is derived from an EMBL/GenBank/DDBJ whole genome shotgun (WGS) entry which is preliminary data.</text>
</comment>
<dbReference type="AlphaFoldDB" id="A0A2V0NWB8"/>
<keyword evidence="3" id="KW-1185">Reference proteome</keyword>
<reference evidence="2 3" key="1">
    <citation type="journal article" date="2018" name="Sci. Rep.">
        <title>Raphidocelis subcapitata (=Pseudokirchneriella subcapitata) provides an insight into genome evolution and environmental adaptations in the Sphaeropleales.</title>
        <authorList>
            <person name="Suzuki S."/>
            <person name="Yamaguchi H."/>
            <person name="Nakajima N."/>
            <person name="Kawachi M."/>
        </authorList>
    </citation>
    <scope>NUCLEOTIDE SEQUENCE [LARGE SCALE GENOMIC DNA]</scope>
    <source>
        <strain evidence="2 3">NIES-35</strain>
    </source>
</reference>
<organism evidence="2 3">
    <name type="scientific">Raphidocelis subcapitata</name>
    <dbReference type="NCBI Taxonomy" id="307507"/>
    <lineage>
        <taxon>Eukaryota</taxon>
        <taxon>Viridiplantae</taxon>
        <taxon>Chlorophyta</taxon>
        <taxon>core chlorophytes</taxon>
        <taxon>Chlorophyceae</taxon>
        <taxon>CS clade</taxon>
        <taxon>Sphaeropleales</taxon>
        <taxon>Selenastraceae</taxon>
        <taxon>Raphidocelis</taxon>
    </lineage>
</organism>
<evidence type="ECO:0000313" key="2">
    <source>
        <dbReference type="EMBL" id="GBF91916.1"/>
    </source>
</evidence>
<dbReference type="InParanoid" id="A0A2V0NWB8"/>
<accession>A0A2V0NWB8</accession>
<dbReference type="Proteomes" id="UP000247498">
    <property type="component" value="Unassembled WGS sequence"/>
</dbReference>
<evidence type="ECO:0000313" key="3">
    <source>
        <dbReference type="Proteomes" id="UP000247498"/>
    </source>
</evidence>
<gene>
    <name evidence="2" type="ORF">Rsub_04640</name>
</gene>
<protein>
    <submittedName>
        <fullName evidence="2">Uncharacterized protein</fullName>
    </submittedName>
</protein>
<feature type="compositionally biased region" description="Gly residues" evidence="1">
    <location>
        <begin position="276"/>
        <end position="288"/>
    </location>
</feature>
<sequence length="301" mass="30494">MRAAAASSWRPVQQWGGCCTCGGAAKAARAAPRRTAAAATTAAPALNAAPRRPQQLQHARRSVVAHTSEFWYEEEDEFDGLRELLDPKRVVLATPAARADALRGRPFVTAFASGGAAAAAEALWRDLGLAGPPLFLKIRTREVLTRLEGGGGGGAAAAAAAAADEFWGELLTQNWRTELVYGLGRREAAEPEEVLVVAPPDCLAALLAALDSPGGGGGGGGVAGSGAGFQGGALGGDALVELEVDGWNVGVAAAEQQQLGSWRDLRPRRAAAAAGRGRGGAGGGGGRARGVTAELPIEPLG</sequence>
<feature type="region of interest" description="Disordered" evidence="1">
    <location>
        <begin position="265"/>
        <end position="301"/>
    </location>
</feature>
<dbReference type="OrthoDB" id="542031at2759"/>
<dbReference type="EMBL" id="BDRX01000028">
    <property type="protein sequence ID" value="GBF91916.1"/>
    <property type="molecule type" value="Genomic_DNA"/>
</dbReference>
<dbReference type="STRING" id="307507.A0A2V0NWB8"/>
<evidence type="ECO:0000256" key="1">
    <source>
        <dbReference type="SAM" id="MobiDB-lite"/>
    </source>
</evidence>
<proteinExistence type="predicted"/>